<accession>A0A5B2VYF3</accession>
<gene>
    <name evidence="1" type="ORF">F0L74_12735</name>
</gene>
<dbReference type="Proteomes" id="UP000324611">
    <property type="component" value="Unassembled WGS sequence"/>
</dbReference>
<name>A0A5B2VYF3_9BACT</name>
<organism evidence="1 2">
    <name type="scientific">Chitinophaga agrisoli</name>
    <dbReference type="NCBI Taxonomy" id="2607653"/>
    <lineage>
        <taxon>Bacteria</taxon>
        <taxon>Pseudomonadati</taxon>
        <taxon>Bacteroidota</taxon>
        <taxon>Chitinophagia</taxon>
        <taxon>Chitinophagales</taxon>
        <taxon>Chitinophagaceae</taxon>
        <taxon>Chitinophaga</taxon>
    </lineage>
</organism>
<reference evidence="1 2" key="1">
    <citation type="submission" date="2019-09" db="EMBL/GenBank/DDBJ databases">
        <title>Chitinophaga ginsengihumi sp. nov., isolated from soil of ginseng rhizosphere.</title>
        <authorList>
            <person name="Lee J."/>
        </authorList>
    </citation>
    <scope>NUCLEOTIDE SEQUENCE [LARGE SCALE GENOMIC DNA]</scope>
    <source>
        <strain evidence="1 2">BN140078</strain>
    </source>
</reference>
<protein>
    <submittedName>
        <fullName evidence="1">Uncharacterized protein</fullName>
    </submittedName>
</protein>
<reference evidence="1 2" key="2">
    <citation type="submission" date="2019-09" db="EMBL/GenBank/DDBJ databases">
        <authorList>
            <person name="Jin C."/>
        </authorList>
    </citation>
    <scope>NUCLEOTIDE SEQUENCE [LARGE SCALE GENOMIC DNA]</scope>
    <source>
        <strain evidence="1 2">BN140078</strain>
    </source>
</reference>
<comment type="caution">
    <text evidence="1">The sequence shown here is derived from an EMBL/GenBank/DDBJ whole genome shotgun (WGS) entry which is preliminary data.</text>
</comment>
<sequence>MIKSFTVNGAAHGIPEKPITLLATFYLPAVNAAVKICPESSIASIYTFARMTTVDSRGNVEMNGSMRNMKIAYGMKQNIYKTEGGVADMIKQSPNGFETNSYPMFNSLCNLFYYCLMNPVSDTGKLYYDQFLAYAWHEADTPNTTFLGAVRNMLYEPFENADKIYLMLVNKEEIYKDSLISMNIADARKVPNQWTLTLKTNLSGSKNFIPAGTAYVVFDANDNAWVANNFRAGGGDSGTHCLVYKHDATPASFSPVQGGGLLGVGFGVATDPKKEYISFGNFGWGTEFNNPQEGSISRFYYKDGKPVSPSNGYTPGLSRVQGMNYDTSGNLWMASVGCQDPFAPAPTVPYAFKSEPSAVVVYLNGEPTVENMLICDEFPIKRSGDSDEILSARTPYLKVFHVLPDNKGNAYVSCIGNYDKDVKENCVASAVYKVAMEGKKLVVKNAWYSDFYSDVNKQYGFESLRQLAINADGDVIVVGVASSRATILSNDLSTVKGYYNINTFNPWGIKIDKQQNVFLANFGPDNAPPAADNTFDMDSPFGVTMLRNPSDPASARLLTVPSGGAEVMLANGHPLYGTQTKPMPPGSKLEPVRMVSYQPIMRLTSTNIDGAGNLWCMNNWKPAAIVDVKENPGGDGVVIFLGIAEPE</sequence>
<dbReference type="SUPFAM" id="SSF101898">
    <property type="entry name" value="NHL repeat"/>
    <property type="match status" value="1"/>
</dbReference>
<proteinExistence type="predicted"/>
<evidence type="ECO:0000313" key="1">
    <source>
        <dbReference type="EMBL" id="KAA2243362.1"/>
    </source>
</evidence>
<evidence type="ECO:0000313" key="2">
    <source>
        <dbReference type="Proteomes" id="UP000324611"/>
    </source>
</evidence>
<dbReference type="RefSeq" id="WP_149838238.1">
    <property type="nucleotide sequence ID" value="NZ_VUOC01000002.1"/>
</dbReference>
<keyword evidence="2" id="KW-1185">Reference proteome</keyword>
<dbReference type="AlphaFoldDB" id="A0A5B2VYF3"/>
<dbReference type="EMBL" id="VUOC01000002">
    <property type="protein sequence ID" value="KAA2243362.1"/>
    <property type="molecule type" value="Genomic_DNA"/>
</dbReference>